<dbReference type="Gene3D" id="1.10.1660.10">
    <property type="match status" value="1"/>
</dbReference>
<proteinExistence type="predicted"/>
<dbReference type="PANTHER" id="PTHR30204">
    <property type="entry name" value="REDOX-CYCLING DRUG-SENSING TRANSCRIPTIONAL ACTIVATOR SOXR"/>
    <property type="match status" value="1"/>
</dbReference>
<dbReference type="InterPro" id="IPR000551">
    <property type="entry name" value="MerR-type_HTH_dom"/>
</dbReference>
<evidence type="ECO:0000259" key="2">
    <source>
        <dbReference type="PROSITE" id="PS50937"/>
    </source>
</evidence>
<name>A0ABV6H5M7_9ACTN</name>
<gene>
    <name evidence="3" type="ORF">ACFFJD_01570</name>
</gene>
<dbReference type="PANTHER" id="PTHR30204:SF3">
    <property type="entry name" value="HTH MERR-TYPE DOMAIN-CONTAINING PROTEIN"/>
    <property type="match status" value="1"/>
</dbReference>
<feature type="domain" description="HTH merR-type" evidence="2">
    <location>
        <begin position="32"/>
        <end position="96"/>
    </location>
</feature>
<evidence type="ECO:0000313" key="3">
    <source>
        <dbReference type="EMBL" id="MFC0313540.1"/>
    </source>
</evidence>
<keyword evidence="4" id="KW-1185">Reference proteome</keyword>
<dbReference type="SMART" id="SM00422">
    <property type="entry name" value="HTH_MERR"/>
    <property type="match status" value="1"/>
</dbReference>
<evidence type="ECO:0000256" key="1">
    <source>
        <dbReference type="ARBA" id="ARBA00023125"/>
    </source>
</evidence>
<organism evidence="3 4">
    <name type="scientific">Gordonia phosphorivorans</name>
    <dbReference type="NCBI Taxonomy" id="1056982"/>
    <lineage>
        <taxon>Bacteria</taxon>
        <taxon>Bacillati</taxon>
        <taxon>Actinomycetota</taxon>
        <taxon>Actinomycetes</taxon>
        <taxon>Mycobacteriales</taxon>
        <taxon>Gordoniaceae</taxon>
        <taxon>Gordonia</taxon>
    </lineage>
</organism>
<sequence length="179" mass="19303">MQESLDEMAPDLFKVRAVGDDGAGYRAPVVTEIVGITYRQLDYWARTDLVKPSARAATGSGSQRLYDFKDILVLKVVKRLLDAGISLQNVRVAVDHLRAHGTAELAATTLFSDGHTIYECTRDDEVLDLLRGGQGVFGIAVGPTMTDLAGQISQFPPEAAVTADQGADELAARRARRAS</sequence>
<accession>A0ABV6H5M7</accession>
<dbReference type="RefSeq" id="WP_382359906.1">
    <property type="nucleotide sequence ID" value="NZ_JBHLWV010000006.1"/>
</dbReference>
<evidence type="ECO:0000313" key="4">
    <source>
        <dbReference type="Proteomes" id="UP001589783"/>
    </source>
</evidence>
<reference evidence="3 4" key="1">
    <citation type="submission" date="2024-09" db="EMBL/GenBank/DDBJ databases">
        <authorList>
            <person name="Sun Q."/>
            <person name="Mori K."/>
        </authorList>
    </citation>
    <scope>NUCLEOTIDE SEQUENCE [LARGE SCALE GENOMIC DNA]</scope>
    <source>
        <strain evidence="3 4">CCM 7957</strain>
    </source>
</reference>
<dbReference type="PROSITE" id="PS50937">
    <property type="entry name" value="HTH_MERR_2"/>
    <property type="match status" value="1"/>
</dbReference>
<dbReference type="InterPro" id="IPR047057">
    <property type="entry name" value="MerR_fam"/>
</dbReference>
<keyword evidence="1" id="KW-0238">DNA-binding</keyword>
<dbReference type="Pfam" id="PF13411">
    <property type="entry name" value="MerR_1"/>
    <property type="match status" value="1"/>
</dbReference>
<comment type="caution">
    <text evidence="3">The sequence shown here is derived from an EMBL/GenBank/DDBJ whole genome shotgun (WGS) entry which is preliminary data.</text>
</comment>
<dbReference type="EMBL" id="JBHLWV010000006">
    <property type="protein sequence ID" value="MFC0313540.1"/>
    <property type="molecule type" value="Genomic_DNA"/>
</dbReference>
<dbReference type="Proteomes" id="UP001589783">
    <property type="component" value="Unassembled WGS sequence"/>
</dbReference>
<dbReference type="SUPFAM" id="SSF46955">
    <property type="entry name" value="Putative DNA-binding domain"/>
    <property type="match status" value="1"/>
</dbReference>
<dbReference type="InterPro" id="IPR009061">
    <property type="entry name" value="DNA-bd_dom_put_sf"/>
</dbReference>
<protein>
    <submittedName>
        <fullName evidence="3">MerR family transcriptional regulator</fullName>
    </submittedName>
</protein>